<organism evidence="1">
    <name type="scientific">marine sediment metagenome</name>
    <dbReference type="NCBI Taxonomy" id="412755"/>
    <lineage>
        <taxon>unclassified sequences</taxon>
        <taxon>metagenomes</taxon>
        <taxon>ecological metagenomes</taxon>
    </lineage>
</organism>
<protein>
    <submittedName>
        <fullName evidence="1">Uncharacterized protein</fullName>
    </submittedName>
</protein>
<dbReference type="EMBL" id="BARV01003755">
    <property type="protein sequence ID" value="GAI11272.1"/>
    <property type="molecule type" value="Genomic_DNA"/>
</dbReference>
<evidence type="ECO:0000313" key="1">
    <source>
        <dbReference type="EMBL" id="GAI11272.1"/>
    </source>
</evidence>
<dbReference type="AlphaFoldDB" id="X1KW10"/>
<gene>
    <name evidence="1" type="ORF">S06H3_08779</name>
</gene>
<sequence>MNMGVKQLGEKVAAILDKHQHDKGLLVSVLQDIQAEY</sequence>
<feature type="non-terminal residue" evidence="1">
    <location>
        <position position="37"/>
    </location>
</feature>
<accession>X1KW10</accession>
<reference evidence="1" key="1">
    <citation type="journal article" date="2014" name="Front. Microbiol.">
        <title>High frequency of phylogenetically diverse reductive dehalogenase-homologous genes in deep subseafloor sedimentary metagenomes.</title>
        <authorList>
            <person name="Kawai M."/>
            <person name="Futagami T."/>
            <person name="Toyoda A."/>
            <person name="Takaki Y."/>
            <person name="Nishi S."/>
            <person name="Hori S."/>
            <person name="Arai W."/>
            <person name="Tsubouchi T."/>
            <person name="Morono Y."/>
            <person name="Uchiyama I."/>
            <person name="Ito T."/>
            <person name="Fujiyama A."/>
            <person name="Inagaki F."/>
            <person name="Takami H."/>
        </authorList>
    </citation>
    <scope>NUCLEOTIDE SEQUENCE</scope>
    <source>
        <strain evidence="1">Expedition CK06-06</strain>
    </source>
</reference>
<proteinExistence type="predicted"/>
<name>X1KW10_9ZZZZ</name>
<comment type="caution">
    <text evidence="1">The sequence shown here is derived from an EMBL/GenBank/DDBJ whole genome shotgun (WGS) entry which is preliminary data.</text>
</comment>